<dbReference type="EMBL" id="CP001999">
    <property type="protein sequence ID" value="ADG93250.1"/>
    <property type="molecule type" value="Genomic_DNA"/>
</dbReference>
<dbReference type="HOGENOM" id="CLU_2875901_0_0_7"/>
<evidence type="ECO:0000313" key="1">
    <source>
        <dbReference type="EMBL" id="ADG93250.1"/>
    </source>
</evidence>
<dbReference type="STRING" id="572480.Arnit_1596"/>
<accession>D5UZN1</accession>
<name>D5UZN1_ARCNC</name>
<protein>
    <submittedName>
        <fullName evidence="1">Uncharacterized protein</fullName>
    </submittedName>
</protein>
<dbReference type="Proteomes" id="UP000000939">
    <property type="component" value="Chromosome"/>
</dbReference>
<proteinExistence type="predicted"/>
<keyword evidence="2" id="KW-1185">Reference proteome</keyword>
<organism evidence="1 2">
    <name type="scientific">Arcobacter nitrofigilis (strain ATCC 33309 / DSM 7299 / CCUG 15893 / LMG 7604 / NCTC 12251 / CI)</name>
    <name type="common">Campylobacter nitrofigilis</name>
    <dbReference type="NCBI Taxonomy" id="572480"/>
    <lineage>
        <taxon>Bacteria</taxon>
        <taxon>Pseudomonadati</taxon>
        <taxon>Campylobacterota</taxon>
        <taxon>Epsilonproteobacteria</taxon>
        <taxon>Campylobacterales</taxon>
        <taxon>Arcobacteraceae</taxon>
        <taxon>Arcobacter</taxon>
    </lineage>
</organism>
<evidence type="ECO:0000313" key="2">
    <source>
        <dbReference type="Proteomes" id="UP000000939"/>
    </source>
</evidence>
<sequence>MENKNLEKEAYRLRFEYYNLYENKELKWHEKYKSHQLYNIVVEGFKYKFHEIAQEMPKLLKKL</sequence>
<dbReference type="RefSeq" id="WP_013135395.1">
    <property type="nucleotide sequence ID" value="NC_014166.1"/>
</dbReference>
<dbReference type="OrthoDB" id="5348738at2"/>
<dbReference type="AlphaFoldDB" id="D5UZN1"/>
<gene>
    <name evidence="1" type="ordered locus">Arnit_1596</name>
</gene>
<reference evidence="1 2" key="1">
    <citation type="journal article" date="2010" name="Stand. Genomic Sci.">
        <title>Complete genome sequence of Arcobacter nitrofigilis type strain (CI).</title>
        <authorList>
            <person name="Pati A."/>
            <person name="Gronow S."/>
            <person name="Lapidus A."/>
            <person name="Copeland A."/>
            <person name="Glavina Del Rio T."/>
            <person name="Nolan M."/>
            <person name="Lucas S."/>
            <person name="Tice H."/>
            <person name="Cheng J.F."/>
            <person name="Han C."/>
            <person name="Chertkov O."/>
            <person name="Bruce D."/>
            <person name="Tapia R."/>
            <person name="Goodwin L."/>
            <person name="Pitluck S."/>
            <person name="Liolios K."/>
            <person name="Ivanova N."/>
            <person name="Mavromatis K."/>
            <person name="Chen A."/>
            <person name="Palaniappan K."/>
            <person name="Land M."/>
            <person name="Hauser L."/>
            <person name="Chang Y.J."/>
            <person name="Jeffries C.D."/>
            <person name="Detter J.C."/>
            <person name="Rohde M."/>
            <person name="Goker M."/>
            <person name="Bristow J."/>
            <person name="Eisen J.A."/>
            <person name="Markowitz V."/>
            <person name="Hugenholtz P."/>
            <person name="Klenk H.P."/>
            <person name="Kyrpides N.C."/>
        </authorList>
    </citation>
    <scope>NUCLEOTIDE SEQUENCE [LARGE SCALE GENOMIC DNA]</scope>
    <source>
        <strain evidence="2">ATCC 33309 / DSM 7299 / CCUG 15893 / LMG 7604 / NCTC 12251 / CI</strain>
    </source>
</reference>
<dbReference type="KEGG" id="ant:Arnit_1596"/>